<evidence type="ECO:0000256" key="10">
    <source>
        <dbReference type="ARBA" id="ARBA00047639"/>
    </source>
</evidence>
<dbReference type="InterPro" id="IPR045864">
    <property type="entry name" value="aa-tRNA-synth_II/BPL/LPL"/>
</dbReference>
<feature type="compositionally biased region" description="Basic and acidic residues" evidence="13">
    <location>
        <begin position="414"/>
        <end position="430"/>
    </location>
</feature>
<accession>A0A1B3PX60</accession>
<organism evidence="16 17">
    <name type="scientific">Cutibacterium avidum</name>
    <dbReference type="NCBI Taxonomy" id="33010"/>
    <lineage>
        <taxon>Bacteria</taxon>
        <taxon>Bacillati</taxon>
        <taxon>Actinomycetota</taxon>
        <taxon>Actinomycetes</taxon>
        <taxon>Propionibacteriales</taxon>
        <taxon>Propionibacteriaceae</taxon>
        <taxon>Cutibacterium</taxon>
    </lineage>
</organism>
<gene>
    <name evidence="15" type="primary">hisS</name>
    <name evidence="16" type="ORF">CHT91_04840</name>
    <name evidence="15" type="ORF">V7F78_00770</name>
</gene>
<dbReference type="CDD" id="cd00773">
    <property type="entry name" value="HisRS-like_core"/>
    <property type="match status" value="1"/>
</dbReference>
<dbReference type="InterPro" id="IPR004516">
    <property type="entry name" value="HisRS/HisZ"/>
</dbReference>
<dbReference type="STRING" id="33010.BFS79_01205"/>
<comment type="catalytic activity">
    <reaction evidence="10">
        <text>tRNA(His) + L-histidine + ATP = L-histidyl-tRNA(His) + AMP + diphosphate + H(+)</text>
        <dbReference type="Rhea" id="RHEA:17313"/>
        <dbReference type="Rhea" id="RHEA-COMP:9665"/>
        <dbReference type="Rhea" id="RHEA-COMP:9689"/>
        <dbReference type="ChEBI" id="CHEBI:15378"/>
        <dbReference type="ChEBI" id="CHEBI:30616"/>
        <dbReference type="ChEBI" id="CHEBI:33019"/>
        <dbReference type="ChEBI" id="CHEBI:57595"/>
        <dbReference type="ChEBI" id="CHEBI:78442"/>
        <dbReference type="ChEBI" id="CHEBI:78527"/>
        <dbReference type="ChEBI" id="CHEBI:456215"/>
        <dbReference type="EC" id="6.1.1.21"/>
    </reaction>
</comment>
<dbReference type="InterPro" id="IPR015807">
    <property type="entry name" value="His-tRNA-ligase"/>
</dbReference>
<dbReference type="Gene3D" id="3.40.50.800">
    <property type="entry name" value="Anticodon-binding domain"/>
    <property type="match status" value="1"/>
</dbReference>
<dbReference type="EMBL" id="JBAKUA010000001">
    <property type="protein sequence ID" value="MEH1545577.1"/>
    <property type="molecule type" value="Genomic_DNA"/>
</dbReference>
<dbReference type="NCBIfam" id="TIGR00442">
    <property type="entry name" value="hisS"/>
    <property type="match status" value="1"/>
</dbReference>
<feature type="binding site" evidence="12">
    <location>
        <position position="130"/>
    </location>
    <ligand>
        <name>L-histidine</name>
        <dbReference type="ChEBI" id="CHEBI:57595"/>
    </ligand>
</feature>
<dbReference type="GO" id="GO:0006427">
    <property type="term" value="P:histidyl-tRNA aminoacylation"/>
    <property type="evidence" value="ECO:0007669"/>
    <property type="project" value="UniProtKB-UniRule"/>
</dbReference>
<feature type="binding site" evidence="12">
    <location>
        <position position="116"/>
    </location>
    <ligand>
        <name>L-histidine</name>
        <dbReference type="ChEBI" id="CHEBI:57595"/>
    </ligand>
</feature>
<evidence type="ECO:0000256" key="7">
    <source>
        <dbReference type="ARBA" id="ARBA00022840"/>
    </source>
</evidence>
<evidence type="ECO:0000256" key="6">
    <source>
        <dbReference type="ARBA" id="ARBA00022741"/>
    </source>
</evidence>
<dbReference type="InterPro" id="IPR004154">
    <property type="entry name" value="Anticodon-bd"/>
</dbReference>
<keyword evidence="8" id="KW-0648">Protein biosynthesis</keyword>
<feature type="binding site" evidence="12">
    <location>
        <begin position="288"/>
        <end position="289"/>
    </location>
    <ligand>
        <name>L-histidine</name>
        <dbReference type="ChEBI" id="CHEBI:57595"/>
    </ligand>
</feature>
<dbReference type="Pfam" id="PF13393">
    <property type="entry name" value="tRNA-synt_His"/>
    <property type="match status" value="1"/>
</dbReference>
<evidence type="ECO:0000256" key="8">
    <source>
        <dbReference type="ARBA" id="ARBA00022917"/>
    </source>
</evidence>
<evidence type="ECO:0000313" key="16">
    <source>
        <dbReference type="EMBL" id="RFT44806.1"/>
    </source>
</evidence>
<dbReference type="Proteomes" id="UP001309299">
    <property type="component" value="Unassembled WGS sequence"/>
</dbReference>
<dbReference type="Gene3D" id="3.30.930.10">
    <property type="entry name" value="Bira Bifunctional Protein, Domain 2"/>
    <property type="match status" value="1"/>
</dbReference>
<protein>
    <recommendedName>
        <fullName evidence="4 11">Histidine--tRNA ligase</fullName>
        <ecNumber evidence="3 11">6.1.1.21</ecNumber>
    </recommendedName>
</protein>
<dbReference type="PIRSF" id="PIRSF001549">
    <property type="entry name" value="His-tRNA_synth"/>
    <property type="match status" value="1"/>
</dbReference>
<dbReference type="InterPro" id="IPR036621">
    <property type="entry name" value="Anticodon-bd_dom_sf"/>
</dbReference>
<evidence type="ECO:0000256" key="1">
    <source>
        <dbReference type="ARBA" id="ARBA00008226"/>
    </source>
</evidence>
<keyword evidence="9" id="KW-0030">Aminoacyl-tRNA synthetase</keyword>
<dbReference type="PANTHER" id="PTHR11476">
    <property type="entry name" value="HISTIDYL-TRNA SYNTHETASE"/>
    <property type="match status" value="1"/>
</dbReference>
<keyword evidence="7" id="KW-0067">ATP-binding</keyword>
<feature type="binding site" evidence="12">
    <location>
        <position position="134"/>
    </location>
    <ligand>
        <name>L-histidine</name>
        <dbReference type="ChEBI" id="CHEBI:57595"/>
    </ligand>
</feature>
<evidence type="ECO:0000256" key="11">
    <source>
        <dbReference type="NCBIfam" id="TIGR00442"/>
    </source>
</evidence>
<comment type="caution">
    <text evidence="16">The sequence shown here is derived from an EMBL/GenBank/DDBJ whole genome shotgun (WGS) entry which is preliminary data.</text>
</comment>
<dbReference type="SUPFAM" id="SSF52954">
    <property type="entry name" value="Class II aaRS ABD-related"/>
    <property type="match status" value="1"/>
</dbReference>
<comment type="similarity">
    <text evidence="1">Belongs to the class-II aminoacyl-tRNA synthetase family.</text>
</comment>
<dbReference type="EMBL" id="NOWI01000004">
    <property type="protein sequence ID" value="RFT44806.1"/>
    <property type="molecule type" value="Genomic_DNA"/>
</dbReference>
<feature type="binding site" evidence="12">
    <location>
        <begin position="86"/>
        <end position="88"/>
    </location>
    <ligand>
        <name>L-histidine</name>
        <dbReference type="ChEBI" id="CHEBI:57595"/>
    </ligand>
</feature>
<dbReference type="GO" id="GO:0004821">
    <property type="term" value="F:histidine-tRNA ligase activity"/>
    <property type="evidence" value="ECO:0007669"/>
    <property type="project" value="UniProtKB-UniRule"/>
</dbReference>
<dbReference type="SUPFAM" id="SSF55681">
    <property type="entry name" value="Class II aaRS and biotin synthetases"/>
    <property type="match status" value="1"/>
</dbReference>
<evidence type="ECO:0000256" key="12">
    <source>
        <dbReference type="PIRSR" id="PIRSR001549-1"/>
    </source>
</evidence>
<evidence type="ECO:0000256" key="2">
    <source>
        <dbReference type="ARBA" id="ARBA00011738"/>
    </source>
</evidence>
<dbReference type="GO" id="GO:0005737">
    <property type="term" value="C:cytoplasm"/>
    <property type="evidence" value="ECO:0007669"/>
    <property type="project" value="UniProtKB-UniRule"/>
</dbReference>
<dbReference type="Proteomes" id="UP000259211">
    <property type="component" value="Unassembled WGS sequence"/>
</dbReference>
<feature type="domain" description="Aminoacyl-transfer RNA synthetases class-II family profile" evidence="14">
    <location>
        <begin position="20"/>
        <end position="353"/>
    </location>
</feature>
<dbReference type="PROSITE" id="PS50862">
    <property type="entry name" value="AA_TRNA_LIGASE_II"/>
    <property type="match status" value="1"/>
</dbReference>
<dbReference type="Pfam" id="PF03129">
    <property type="entry name" value="HGTP_anticodon"/>
    <property type="match status" value="1"/>
</dbReference>
<keyword evidence="5" id="KW-0963">Cytoplasm</keyword>
<keyword evidence="6" id="KW-0547">Nucleotide-binding</keyword>
<dbReference type="GO" id="GO:0005524">
    <property type="term" value="F:ATP binding"/>
    <property type="evidence" value="ECO:0007669"/>
    <property type="project" value="UniProtKB-KW"/>
</dbReference>
<dbReference type="AlphaFoldDB" id="A0A1B3PX60"/>
<dbReference type="RefSeq" id="WP_016667644.1">
    <property type="nucleotide sequence ID" value="NZ_CABKSM010000001.1"/>
</dbReference>
<evidence type="ECO:0000313" key="17">
    <source>
        <dbReference type="Proteomes" id="UP000259211"/>
    </source>
</evidence>
<sequence length="454" mass="50393">MARLKPLSGFPEFLPSGQMVENHVTRILEETFELHGFAPIHTRAVEPMEQLTRKGEIDKEVYVVDRLHADPHDSRSEKDRLGLHFDLTVPFARYVLENAGHLHFPFRRHQIQKVWRGERPQEGRYREFTQADIDIVGDQTLAEHHDIETPLVMLSALERLHTELGFPTVTMHVNNRKLSEGFYRGLGIEDHMAVLQRVDKYDKIGPDAVRELLTDELGLSDEVAGKCVALASIQSADDSFIGKVRELGVSNDMLEEGLDSLNRVVTAVNKVVPGRMVANLKIARGLDYYTGTVYETELTGHESMGSVCSGGRYESLASDGKHIYPGVGISLGLTRLLAPIISRGELTSSRSVPSAVLVAVNSEEDRVSSEAVAHAMRSRGIPCEVAPKADKFGKQIKHADRRGIPFVWFPGAQHSDHRDPDTVKDIRSGDQVEADAASWNPPAEDLHPGVVGSW</sequence>
<dbReference type="PANTHER" id="PTHR11476:SF7">
    <property type="entry name" value="HISTIDINE--TRNA LIGASE"/>
    <property type="match status" value="1"/>
</dbReference>
<comment type="subunit">
    <text evidence="2">Homodimer.</text>
</comment>
<feature type="region of interest" description="Disordered" evidence="13">
    <location>
        <begin position="410"/>
        <end position="431"/>
    </location>
</feature>
<dbReference type="EC" id="6.1.1.21" evidence="3 11"/>
<dbReference type="InterPro" id="IPR041715">
    <property type="entry name" value="HisRS-like_core"/>
</dbReference>
<evidence type="ECO:0000256" key="5">
    <source>
        <dbReference type="ARBA" id="ARBA00022490"/>
    </source>
</evidence>
<reference evidence="16 17" key="1">
    <citation type="submission" date="2017-07" db="EMBL/GenBank/DDBJ databases">
        <authorList>
            <person name="Sun Z.S."/>
            <person name="Albrecht U."/>
            <person name="Echele G."/>
            <person name="Lee C.C."/>
        </authorList>
    </citation>
    <scope>NUCLEOTIDE SEQUENCE [LARGE SCALE GENOMIC DNA]</scope>
    <source>
        <strain evidence="16 17">P16-029</strain>
    </source>
</reference>
<evidence type="ECO:0000256" key="4">
    <source>
        <dbReference type="ARBA" id="ARBA00017399"/>
    </source>
</evidence>
<keyword evidence="16" id="KW-0436">Ligase</keyword>
<name>A0A1B3PX60_9ACTN</name>
<proteinExistence type="inferred from homology"/>
<evidence type="ECO:0000256" key="9">
    <source>
        <dbReference type="ARBA" id="ARBA00023146"/>
    </source>
</evidence>
<dbReference type="InterPro" id="IPR006195">
    <property type="entry name" value="aa-tRNA-synth_II"/>
</dbReference>
<evidence type="ECO:0000256" key="13">
    <source>
        <dbReference type="SAM" id="MobiDB-lite"/>
    </source>
</evidence>
<evidence type="ECO:0000259" key="14">
    <source>
        <dbReference type="PROSITE" id="PS50862"/>
    </source>
</evidence>
<evidence type="ECO:0000256" key="3">
    <source>
        <dbReference type="ARBA" id="ARBA00012815"/>
    </source>
</evidence>
<reference evidence="15" key="2">
    <citation type="submission" date="2024-02" db="EMBL/GenBank/DDBJ databases">
        <title>Bacterial skin colonization with Propionibacterium avidum as a risk factor for Periprosthetic Joint Infections - a single-center prospective study.</title>
        <authorList>
            <person name="Achermann Y."/>
        </authorList>
    </citation>
    <scope>NUCLEOTIDE SEQUENCE</scope>
    <source>
        <strain evidence="15">PAVI-2017310195</strain>
    </source>
</reference>
<evidence type="ECO:0000313" key="15">
    <source>
        <dbReference type="EMBL" id="MEH1545577.1"/>
    </source>
</evidence>
<dbReference type="OrthoDB" id="9800814at2"/>
<feature type="binding site" evidence="12">
    <location>
        <position position="284"/>
    </location>
    <ligand>
        <name>L-histidine</name>
        <dbReference type="ChEBI" id="CHEBI:57595"/>
    </ligand>
</feature>